<evidence type="ECO:0000256" key="2">
    <source>
        <dbReference type="ARBA" id="ARBA00022670"/>
    </source>
</evidence>
<gene>
    <name evidence="15" type="primary">LOC115821511</name>
</gene>
<dbReference type="GO" id="GO:0016485">
    <property type="term" value="P:protein processing"/>
    <property type="evidence" value="ECO:0007669"/>
    <property type="project" value="TreeGrafter"/>
</dbReference>
<dbReference type="InterPro" id="IPR023827">
    <property type="entry name" value="Peptidase_S8_Asp-AS"/>
</dbReference>
<dbReference type="PANTHER" id="PTHR42884">
    <property type="entry name" value="PROPROTEIN CONVERTASE SUBTILISIN/KEXIN-RELATED"/>
    <property type="match status" value="1"/>
</dbReference>
<dbReference type="Gene3D" id="3.30.70.850">
    <property type="entry name" value="Peptidase S8, pro-domain"/>
    <property type="match status" value="1"/>
</dbReference>
<keyword evidence="2 11" id="KW-0645">Protease</keyword>
<dbReference type="CDD" id="cd04059">
    <property type="entry name" value="Peptidases_S8_Protein_convertases_Kexins_Furin-like"/>
    <property type="match status" value="1"/>
</dbReference>
<keyword evidence="5 11" id="KW-0378">Hydrolase</keyword>
<dbReference type="Pfam" id="PF01483">
    <property type="entry name" value="P_proprotein"/>
    <property type="match status" value="1"/>
</dbReference>
<dbReference type="Pfam" id="PF16470">
    <property type="entry name" value="S8_pro-domain"/>
    <property type="match status" value="1"/>
</dbReference>
<keyword evidence="7" id="KW-0865">Zymogen</keyword>
<comment type="similarity">
    <text evidence="1">Belongs to the peptidase S8 family. Furin subfamily.</text>
</comment>
<dbReference type="GO" id="GO:0000139">
    <property type="term" value="C:Golgi membrane"/>
    <property type="evidence" value="ECO:0007669"/>
    <property type="project" value="TreeGrafter"/>
</dbReference>
<evidence type="ECO:0000256" key="5">
    <source>
        <dbReference type="ARBA" id="ARBA00022801"/>
    </source>
</evidence>
<feature type="compositionally biased region" description="Basic and acidic residues" evidence="12">
    <location>
        <begin position="689"/>
        <end position="704"/>
    </location>
</feature>
<feature type="active site" description="Charge relay system" evidence="10 11">
    <location>
        <position position="414"/>
    </location>
</feature>
<keyword evidence="8" id="KW-1015">Disulfide bond</keyword>
<reference evidence="15" key="1">
    <citation type="submission" date="2025-08" db="UniProtKB">
        <authorList>
            <consortium name="RefSeq"/>
        </authorList>
    </citation>
    <scope>IDENTIFICATION</scope>
</reference>
<dbReference type="PANTHER" id="PTHR42884:SF23">
    <property type="entry name" value="FURIN-LIKE PROTEASE 2"/>
    <property type="match status" value="1"/>
</dbReference>
<evidence type="ECO:0000256" key="9">
    <source>
        <dbReference type="ARBA" id="ARBA00023180"/>
    </source>
</evidence>
<evidence type="ECO:0000256" key="11">
    <source>
        <dbReference type="PROSITE-ProRule" id="PRU01240"/>
    </source>
</evidence>
<dbReference type="AlphaFoldDB" id="A0A6J2WBC5"/>
<keyword evidence="3" id="KW-0165">Cleavage on pair of basic residues</keyword>
<feature type="active site" description="Charge relay system" evidence="10 11">
    <location>
        <position position="196"/>
    </location>
</feature>
<feature type="active site" description="Charge relay system" evidence="10 11">
    <location>
        <position position="238"/>
    </location>
</feature>
<dbReference type="PRINTS" id="PR00723">
    <property type="entry name" value="SUBTILISIN"/>
</dbReference>
<dbReference type="PROSITE" id="PS51892">
    <property type="entry name" value="SUBTILASE"/>
    <property type="match status" value="1"/>
</dbReference>
<evidence type="ECO:0000256" key="3">
    <source>
        <dbReference type="ARBA" id="ARBA00022685"/>
    </source>
</evidence>
<dbReference type="InterPro" id="IPR032815">
    <property type="entry name" value="S8_pro-domain"/>
</dbReference>
<dbReference type="PROSITE" id="PS00137">
    <property type="entry name" value="SUBTILASE_HIS"/>
    <property type="match status" value="1"/>
</dbReference>
<feature type="region of interest" description="Disordered" evidence="12">
    <location>
        <begin position="689"/>
        <end position="717"/>
    </location>
</feature>
<evidence type="ECO:0000313" key="14">
    <source>
        <dbReference type="Proteomes" id="UP000504632"/>
    </source>
</evidence>
<evidence type="ECO:0000259" key="13">
    <source>
        <dbReference type="PROSITE" id="PS51829"/>
    </source>
</evidence>
<dbReference type="SUPFAM" id="SSF54897">
    <property type="entry name" value="Protease propeptides/inhibitors"/>
    <property type="match status" value="1"/>
</dbReference>
<dbReference type="FunFam" id="3.40.50.200:FF:000021">
    <property type="entry name" value="Proprotein convertase subtilisin/kexin type 5a"/>
    <property type="match status" value="1"/>
</dbReference>
<feature type="domain" description="P/Homo B" evidence="13">
    <location>
        <begin position="489"/>
        <end position="638"/>
    </location>
</feature>
<evidence type="ECO:0000256" key="10">
    <source>
        <dbReference type="PIRSR" id="PIRSR615500-1"/>
    </source>
</evidence>
<dbReference type="InterPro" id="IPR008979">
    <property type="entry name" value="Galactose-bd-like_sf"/>
</dbReference>
<dbReference type="Gene3D" id="3.40.50.200">
    <property type="entry name" value="Peptidase S8/S53 domain"/>
    <property type="match status" value="1"/>
</dbReference>
<dbReference type="GO" id="GO:0004252">
    <property type="term" value="F:serine-type endopeptidase activity"/>
    <property type="evidence" value="ECO:0007669"/>
    <property type="project" value="UniProtKB-UniRule"/>
</dbReference>
<dbReference type="PROSITE" id="PS00136">
    <property type="entry name" value="SUBTILASE_ASP"/>
    <property type="match status" value="1"/>
</dbReference>
<organism evidence="14 15">
    <name type="scientific">Chanos chanos</name>
    <name type="common">Milkfish</name>
    <name type="synonym">Mugil chanos</name>
    <dbReference type="NCBI Taxonomy" id="29144"/>
    <lineage>
        <taxon>Eukaryota</taxon>
        <taxon>Metazoa</taxon>
        <taxon>Chordata</taxon>
        <taxon>Craniata</taxon>
        <taxon>Vertebrata</taxon>
        <taxon>Euteleostomi</taxon>
        <taxon>Actinopterygii</taxon>
        <taxon>Neopterygii</taxon>
        <taxon>Teleostei</taxon>
        <taxon>Ostariophysi</taxon>
        <taxon>Gonorynchiformes</taxon>
        <taxon>Chanidae</taxon>
        <taxon>Chanos</taxon>
    </lineage>
</organism>
<keyword evidence="6 11" id="KW-0720">Serine protease</keyword>
<evidence type="ECO:0000256" key="12">
    <source>
        <dbReference type="SAM" id="MobiDB-lite"/>
    </source>
</evidence>
<evidence type="ECO:0000256" key="7">
    <source>
        <dbReference type="ARBA" id="ARBA00023145"/>
    </source>
</evidence>
<dbReference type="Gene3D" id="2.60.120.260">
    <property type="entry name" value="Galactose-binding domain-like"/>
    <property type="match status" value="1"/>
</dbReference>
<dbReference type="InterPro" id="IPR002884">
    <property type="entry name" value="P_dom"/>
</dbReference>
<proteinExistence type="inferred from homology"/>
<dbReference type="InterPro" id="IPR022398">
    <property type="entry name" value="Peptidase_S8_His-AS"/>
</dbReference>
<dbReference type="InterPro" id="IPR036852">
    <property type="entry name" value="Peptidase_S8/S53_dom_sf"/>
</dbReference>
<dbReference type="GO" id="GO:0005802">
    <property type="term" value="C:trans-Golgi network"/>
    <property type="evidence" value="ECO:0007669"/>
    <property type="project" value="TreeGrafter"/>
</dbReference>
<keyword evidence="9" id="KW-0325">Glycoprotein</keyword>
<evidence type="ECO:0000313" key="15">
    <source>
        <dbReference type="RefSeq" id="XP_030641192.1"/>
    </source>
</evidence>
<dbReference type="SUPFAM" id="SSF49785">
    <property type="entry name" value="Galactose-binding domain-like"/>
    <property type="match status" value="1"/>
</dbReference>
<dbReference type="SUPFAM" id="SSF52743">
    <property type="entry name" value="Subtilisin-like"/>
    <property type="match status" value="1"/>
</dbReference>
<evidence type="ECO:0000256" key="1">
    <source>
        <dbReference type="ARBA" id="ARBA00005325"/>
    </source>
</evidence>
<keyword evidence="4" id="KW-0732">Signal</keyword>
<dbReference type="InParanoid" id="A0A6J2WBC5"/>
<dbReference type="InterPro" id="IPR015500">
    <property type="entry name" value="Peptidase_S8_subtilisin-rel"/>
</dbReference>
<evidence type="ECO:0000256" key="6">
    <source>
        <dbReference type="ARBA" id="ARBA00022825"/>
    </source>
</evidence>
<name>A0A6J2WBC5_CHACN</name>
<evidence type="ECO:0000256" key="4">
    <source>
        <dbReference type="ARBA" id="ARBA00022729"/>
    </source>
</evidence>
<dbReference type="InterPro" id="IPR000209">
    <property type="entry name" value="Peptidase_S8/S53_dom"/>
</dbReference>
<dbReference type="PROSITE" id="PS00138">
    <property type="entry name" value="SUBTILASE_SER"/>
    <property type="match status" value="1"/>
</dbReference>
<evidence type="ECO:0000256" key="8">
    <source>
        <dbReference type="ARBA" id="ARBA00023157"/>
    </source>
</evidence>
<dbReference type="Proteomes" id="UP000504632">
    <property type="component" value="Chromosome 9"/>
</dbReference>
<dbReference type="FunFam" id="2.60.120.260:FF:000006">
    <property type="entry name" value="Proprotein convertase subtilisin/kexin type 5"/>
    <property type="match status" value="1"/>
</dbReference>
<dbReference type="InterPro" id="IPR023828">
    <property type="entry name" value="Peptidase_S8_Ser-AS"/>
</dbReference>
<dbReference type="Pfam" id="PF00082">
    <property type="entry name" value="Peptidase_S8"/>
    <property type="match status" value="1"/>
</dbReference>
<dbReference type="RefSeq" id="XP_030641192.1">
    <property type="nucleotide sequence ID" value="XM_030785332.1"/>
</dbReference>
<dbReference type="PROSITE" id="PS51829">
    <property type="entry name" value="P_HOMO_B"/>
    <property type="match status" value="1"/>
</dbReference>
<protein>
    <submittedName>
        <fullName evidence="15">Neuroendocrine convertase 1-like</fullName>
    </submittedName>
</protein>
<dbReference type="OrthoDB" id="300641at2759"/>
<dbReference type="InterPro" id="IPR038466">
    <property type="entry name" value="S8_pro-domain_sf"/>
</dbReference>
<accession>A0A6J2WBC5</accession>
<sequence>MEYDHNDVGPGKEFAAVLIVSCLLHWRIAATGGQRGAEAHVFYAVEMEGGSQAARALAEQHGLQFISRIGNLKDHFTLRTRAGTVANPALEKSLSVRTEVKWVQRQQALHRDTRAVIRRLNNTTQYNFDEVPDQQQGEQATEEAIPDSLHFNDPLWPMQWELFNYGRYSSRGVDLNVMPVWRKNITGNGVVVTIIDDGLDHTNPDLRKNYEAYASFDLRGAHGLSHDPMPHRDEENGHGTKCAGEVAMEANNSYCGVGIAFNARIGGIRLLDGLVTDSMEATSLAYNSDFIDIYTCSWGPKDDGAQMAGPGVLAEKALHFGAHKGRGGKGNVFVWASGNGGTFNDHCGADGYVNSIYTVAISAITSTGQPAYFGEPCPAVMAVTLTGTSTANTLPLVTVSNLDEGCVTHFGGTSSAAPIAAGVLALVLEANPDLTWRDVQHLIVNTAKIPDPDQPGWIINRAGYHVHDRYGFGLMDAGLLVQQAQSFQSVDQQRKCTQRTTLNPIRVIEPGGEVSVDIQSKGCIGENNEVNVLEHVQVTVSISSVCRGDLSIALLSPAATRSLLLGTRQNDASASGMLNWTLMTVQFWGEHPLGTWTLKVTDNKGMVTECERGGRGEEKEAAVAVLDIVLTLYGTYKAHRTPHEGPLKYLVSMGTLHPIPDDKVNPGGSSPTQELLRWAYDLESRRKVSADDIPAPRRQKDSKLVNHPTQSFKSQDMDDTSGIEFRSYLKTLWNIIRDRVKANWLLYKAMTNSQSPEAKKHSYKVQQVDEALKNVLKAARGVNFGPSLMHKLRGHASQNARSSSQNKAHLLHLVAMDIREMGRLKDLIQRNGGK</sequence>
<keyword evidence="14" id="KW-1185">Reference proteome</keyword>
<dbReference type="GeneID" id="115821511"/>
<dbReference type="InterPro" id="IPR034182">
    <property type="entry name" value="Kexin/furin"/>
</dbReference>